<protein>
    <submittedName>
        <fullName evidence="1">Uncharacterized protein</fullName>
    </submittedName>
</protein>
<proteinExistence type="predicted"/>
<comment type="caution">
    <text evidence="1">The sequence shown here is derived from an EMBL/GenBank/DDBJ whole genome shotgun (WGS) entry which is preliminary data.</text>
</comment>
<reference evidence="1 2" key="1">
    <citation type="journal article" date="2020" name="Cell">
        <title>Large-Scale Comparative Analyses of Tick Genomes Elucidate Their Genetic Diversity and Vector Capacities.</title>
        <authorList>
            <consortium name="Tick Genome and Microbiome Consortium (TIGMIC)"/>
            <person name="Jia N."/>
            <person name="Wang J."/>
            <person name="Shi W."/>
            <person name="Du L."/>
            <person name="Sun Y."/>
            <person name="Zhan W."/>
            <person name="Jiang J.F."/>
            <person name="Wang Q."/>
            <person name="Zhang B."/>
            <person name="Ji P."/>
            <person name="Bell-Sakyi L."/>
            <person name="Cui X.M."/>
            <person name="Yuan T.T."/>
            <person name="Jiang B.G."/>
            <person name="Yang W.F."/>
            <person name="Lam T.T."/>
            <person name="Chang Q.C."/>
            <person name="Ding S.J."/>
            <person name="Wang X.J."/>
            <person name="Zhu J.G."/>
            <person name="Ruan X.D."/>
            <person name="Zhao L."/>
            <person name="Wei J.T."/>
            <person name="Ye R.Z."/>
            <person name="Que T.C."/>
            <person name="Du C.H."/>
            <person name="Zhou Y.H."/>
            <person name="Cheng J.X."/>
            <person name="Dai P.F."/>
            <person name="Guo W.B."/>
            <person name="Han X.H."/>
            <person name="Huang E.J."/>
            <person name="Li L.F."/>
            <person name="Wei W."/>
            <person name="Gao Y.C."/>
            <person name="Liu J.Z."/>
            <person name="Shao H.Z."/>
            <person name="Wang X."/>
            <person name="Wang C.C."/>
            <person name="Yang T.C."/>
            <person name="Huo Q.B."/>
            <person name="Li W."/>
            <person name="Chen H.Y."/>
            <person name="Chen S.E."/>
            <person name="Zhou L.G."/>
            <person name="Ni X.B."/>
            <person name="Tian J.H."/>
            <person name="Sheng Y."/>
            <person name="Liu T."/>
            <person name="Pan Y.S."/>
            <person name="Xia L.Y."/>
            <person name="Li J."/>
            <person name="Zhao F."/>
            <person name="Cao W.C."/>
        </authorList>
    </citation>
    <scope>NUCLEOTIDE SEQUENCE [LARGE SCALE GENOMIC DNA]</scope>
    <source>
        <strain evidence="1">Iper-2018</strain>
    </source>
</reference>
<name>A0AC60Q9B5_IXOPE</name>
<dbReference type="EMBL" id="JABSTQ010009320">
    <property type="protein sequence ID" value="KAG0430472.1"/>
    <property type="molecule type" value="Genomic_DNA"/>
</dbReference>
<sequence>MTVLSLPFSNASTEKCFSDMSIVKSELRNRLDFDMLYAILSVSNGLRRMRKKCHEYRLPSPVLAKNETMSSYATTEEQAQHTADVIEELLQR</sequence>
<keyword evidence="2" id="KW-1185">Reference proteome</keyword>
<organism evidence="1 2">
    <name type="scientific">Ixodes persulcatus</name>
    <name type="common">Taiga tick</name>
    <dbReference type="NCBI Taxonomy" id="34615"/>
    <lineage>
        <taxon>Eukaryota</taxon>
        <taxon>Metazoa</taxon>
        <taxon>Ecdysozoa</taxon>
        <taxon>Arthropoda</taxon>
        <taxon>Chelicerata</taxon>
        <taxon>Arachnida</taxon>
        <taxon>Acari</taxon>
        <taxon>Parasitiformes</taxon>
        <taxon>Ixodida</taxon>
        <taxon>Ixodoidea</taxon>
        <taxon>Ixodidae</taxon>
        <taxon>Ixodinae</taxon>
        <taxon>Ixodes</taxon>
    </lineage>
</organism>
<dbReference type="Proteomes" id="UP000805193">
    <property type="component" value="Unassembled WGS sequence"/>
</dbReference>
<gene>
    <name evidence="1" type="ORF">HPB47_022674</name>
</gene>
<accession>A0AC60Q9B5</accession>
<evidence type="ECO:0000313" key="2">
    <source>
        <dbReference type="Proteomes" id="UP000805193"/>
    </source>
</evidence>
<evidence type="ECO:0000313" key="1">
    <source>
        <dbReference type="EMBL" id="KAG0430472.1"/>
    </source>
</evidence>